<sequence>MMRIAKHATCIAGMLIAAVFAVQGVPLASANEGENAQSALQSLSVAGQTADYHSADRAELFGAWLHSETLGGNATTRDDILSRDLKNVTYTSDRHVATGVLDDPYTGEMIAFHRGQGTSNAVQIDHVVAVGEAYESGADHWTKDQRVAYANDSYVLLAVKGSANASKSDKDAAHWLPGHGYDCAYVSRQIGIKQHYHLAVDSSEKNAMETSLAQCPSGQTVPLYDGNNTIPNTPASPSEPSNPDTPVTPDKPMSGELTRLSGITRYDTMSRIVDTAFPDTASTVVIASGENYPDALAASGFAGVKDSPILMTDPLYLSNQTKSQIARLKPERIIIVGGRNAVSENVEQSLHEYAPVQRIGGATRGDTALRLYHSTALGENEWGRTALVVTGGSGSDGFADALSISSYAYSSKSPIFLSDVNFGLSFEQLEALSSGKFDTILIVGGQHAVPDSVMNQIRCSSKAVVSRISGSTRYETSVVFAQWASEQGSLHMGDTVFATGSNFPDALAAGPFAGRNKAFLLLAEPNGNTTTGFARQYMNQYGNVNGAYVVGGESAVSRGTANSLADALNMYRP</sequence>
<dbReference type="Pfam" id="PF04122">
    <property type="entry name" value="CW_binding_2"/>
    <property type="match status" value="3"/>
</dbReference>
<evidence type="ECO:0000259" key="3">
    <source>
        <dbReference type="Pfam" id="PF07510"/>
    </source>
</evidence>
<evidence type="ECO:0000256" key="2">
    <source>
        <dbReference type="SAM" id="SignalP"/>
    </source>
</evidence>
<feature type="compositionally biased region" description="Polar residues" evidence="1">
    <location>
        <begin position="216"/>
        <end position="245"/>
    </location>
</feature>
<feature type="region of interest" description="Disordered" evidence="1">
    <location>
        <begin position="216"/>
        <end position="256"/>
    </location>
</feature>
<comment type="caution">
    <text evidence="4">The sequence shown here is derived from an EMBL/GenBank/DDBJ whole genome shotgun (WGS) entry which is preliminary data.</text>
</comment>
<feature type="chain" id="PRO_5044505772" evidence="2">
    <location>
        <begin position="31"/>
        <end position="573"/>
    </location>
</feature>
<dbReference type="InterPro" id="IPR007253">
    <property type="entry name" value="Cell_wall-bd_2"/>
</dbReference>
<keyword evidence="2" id="KW-0732">Signal</keyword>
<feature type="domain" description="GmrSD restriction endonucleases C-terminal" evidence="3">
    <location>
        <begin position="76"/>
        <end position="208"/>
    </location>
</feature>
<organism evidence="4 5">
    <name type="scientific">Bifidobacterium adolescentis</name>
    <dbReference type="NCBI Taxonomy" id="1680"/>
    <lineage>
        <taxon>Bacteria</taxon>
        <taxon>Bacillati</taxon>
        <taxon>Actinomycetota</taxon>
        <taxon>Actinomycetes</taxon>
        <taxon>Bifidobacteriales</taxon>
        <taxon>Bifidobacteriaceae</taxon>
        <taxon>Bifidobacterium</taxon>
    </lineage>
</organism>
<evidence type="ECO:0000313" key="4">
    <source>
        <dbReference type="EMBL" id="OQM57220.1"/>
    </source>
</evidence>
<dbReference type="Proteomes" id="UP000192714">
    <property type="component" value="Unassembled WGS sequence"/>
</dbReference>
<gene>
    <name evidence="4" type="ORF">B5789_1458</name>
</gene>
<reference evidence="4 5" key="1">
    <citation type="submission" date="2017-03" db="EMBL/GenBank/DDBJ databases">
        <title>Maternal inheritance of bifidobacteria.</title>
        <authorList>
            <person name="Lugli G.A."/>
            <person name="Duranti S."/>
            <person name="Milani C."/>
            <person name="Mancabelli L."/>
        </authorList>
    </citation>
    <scope>NUCLEOTIDE SEQUENCE [LARGE SCALE GENOMIC DNA]</scope>
    <source>
        <strain evidence="4 5">1892B</strain>
    </source>
</reference>
<feature type="signal peptide" evidence="2">
    <location>
        <begin position="1"/>
        <end position="30"/>
    </location>
</feature>
<dbReference type="PANTHER" id="PTHR30032:SF8">
    <property type="entry name" value="GERMINATION-SPECIFIC N-ACETYLMURAMOYL-L-ALANINE AMIDASE"/>
    <property type="match status" value="1"/>
</dbReference>
<proteinExistence type="predicted"/>
<dbReference type="AlphaFoldDB" id="A0AB73PKI1"/>
<name>A0AB73PKI1_BIFAD</name>
<dbReference type="RefSeq" id="WP_080863590.1">
    <property type="nucleotide sequence ID" value="NZ_JACTOC010000003.1"/>
</dbReference>
<dbReference type="PANTHER" id="PTHR30032">
    <property type="entry name" value="N-ACETYLMURAMOYL-L-ALANINE AMIDASE-RELATED"/>
    <property type="match status" value="1"/>
</dbReference>
<dbReference type="InterPro" id="IPR011089">
    <property type="entry name" value="GmrSD_C"/>
</dbReference>
<evidence type="ECO:0000313" key="5">
    <source>
        <dbReference type="Proteomes" id="UP000192714"/>
    </source>
</evidence>
<dbReference type="Pfam" id="PF07510">
    <property type="entry name" value="GmrSD_C"/>
    <property type="match status" value="1"/>
</dbReference>
<evidence type="ECO:0000256" key="1">
    <source>
        <dbReference type="SAM" id="MobiDB-lite"/>
    </source>
</evidence>
<dbReference type="InterPro" id="IPR051922">
    <property type="entry name" value="Bact_Sporulation_Assoc"/>
</dbReference>
<dbReference type="Gene3D" id="3.40.50.12090">
    <property type="match status" value="2"/>
</dbReference>
<accession>A0AB73PKI1</accession>
<protein>
    <submittedName>
        <fullName evidence="4">Cell wall binding repeat containing protein</fullName>
    </submittedName>
</protein>
<dbReference type="EMBL" id="NAQF01000007">
    <property type="protein sequence ID" value="OQM57220.1"/>
    <property type="molecule type" value="Genomic_DNA"/>
</dbReference>